<reference evidence="1" key="1">
    <citation type="submission" date="2014-09" db="EMBL/GenBank/DDBJ databases">
        <authorList>
            <person name="Magalhaes I.L.F."/>
            <person name="Oliveira U."/>
            <person name="Santos F.R."/>
            <person name="Vidigal T.H.D.A."/>
            <person name="Brescovit A.D."/>
            <person name="Santos A.J."/>
        </authorList>
    </citation>
    <scope>NUCLEOTIDE SEQUENCE</scope>
    <source>
        <tissue evidence="1">Shoot tissue taken approximately 20 cm above the soil surface</tissue>
    </source>
</reference>
<evidence type="ECO:0000313" key="1">
    <source>
        <dbReference type="EMBL" id="JAD97222.1"/>
    </source>
</evidence>
<dbReference type="EMBL" id="GBRH01200673">
    <property type="protein sequence ID" value="JAD97222.1"/>
    <property type="molecule type" value="Transcribed_RNA"/>
</dbReference>
<accession>A0A0A9EMF8</accession>
<sequence length="27" mass="3325">MILHRENHPSFLCNRSKDTYSWFLCII</sequence>
<proteinExistence type="predicted"/>
<reference evidence="1" key="2">
    <citation type="journal article" date="2015" name="Data Brief">
        <title>Shoot transcriptome of the giant reed, Arundo donax.</title>
        <authorList>
            <person name="Barrero R.A."/>
            <person name="Guerrero F.D."/>
            <person name="Moolhuijzen P."/>
            <person name="Goolsby J.A."/>
            <person name="Tidwell J."/>
            <person name="Bellgard S.E."/>
            <person name="Bellgard M.I."/>
        </authorList>
    </citation>
    <scope>NUCLEOTIDE SEQUENCE</scope>
    <source>
        <tissue evidence="1">Shoot tissue taken approximately 20 cm above the soil surface</tissue>
    </source>
</reference>
<name>A0A0A9EMF8_ARUDO</name>
<dbReference type="AlphaFoldDB" id="A0A0A9EMF8"/>
<protein>
    <submittedName>
        <fullName evidence="1">ATCFM2</fullName>
    </submittedName>
</protein>
<organism evidence="1">
    <name type="scientific">Arundo donax</name>
    <name type="common">Giant reed</name>
    <name type="synonym">Donax arundinaceus</name>
    <dbReference type="NCBI Taxonomy" id="35708"/>
    <lineage>
        <taxon>Eukaryota</taxon>
        <taxon>Viridiplantae</taxon>
        <taxon>Streptophyta</taxon>
        <taxon>Embryophyta</taxon>
        <taxon>Tracheophyta</taxon>
        <taxon>Spermatophyta</taxon>
        <taxon>Magnoliopsida</taxon>
        <taxon>Liliopsida</taxon>
        <taxon>Poales</taxon>
        <taxon>Poaceae</taxon>
        <taxon>PACMAD clade</taxon>
        <taxon>Arundinoideae</taxon>
        <taxon>Arundineae</taxon>
        <taxon>Arundo</taxon>
    </lineage>
</organism>